<dbReference type="GO" id="GO:0007200">
    <property type="term" value="P:phospholipase C-activating G protein-coupled receptor signaling pathway"/>
    <property type="evidence" value="ECO:0007669"/>
    <property type="project" value="TreeGrafter"/>
</dbReference>
<gene>
    <name evidence="16" type="primary">f2rl2</name>
</gene>
<feature type="domain" description="G-protein coupled receptors family 1 profile" evidence="14">
    <location>
        <begin position="85"/>
        <end position="342"/>
    </location>
</feature>
<dbReference type="OrthoDB" id="8859266at2759"/>
<dbReference type="CTD" id="2151"/>
<dbReference type="GO" id="GO:0005886">
    <property type="term" value="C:plasma membrane"/>
    <property type="evidence" value="ECO:0007669"/>
    <property type="project" value="UniProtKB-SubCell"/>
</dbReference>
<dbReference type="Pfam" id="PF00001">
    <property type="entry name" value="7tm_1"/>
    <property type="match status" value="1"/>
</dbReference>
<sequence length="369" mass="42077">MNWKNLSNMWRVFVLLLLAFMFEVSLQDSVSKDSRIIFSKKPPQPKTFSGTIVLNSSFQMPVINASANVIDHTTGIVSTWIIPSAYILAILVGIPSNVFVLTCLSGRKNLSTSILYFSLAVSDLLLLISLTFRVHYHLNNNDWIFGELACKMVTACFYGNIYCSIHAHMCISVMRYLAVVHPFIYRAMSKKYYGICTSLSIWMVFAIAMIPEFMIQQSYQVLEQKMVTCHDIQSYEKAFNRALIPYRLSLICLGFILPSLVITFAYGSIIYHLNRSSRDWKHYIKASTLVFGIFLVCFSPCNALLFAHYVKLYTQQQYDLYYYYRAAVCLCSFHSCLDPFLSYLLTKTSTSQAKFTPFSSSASVALSMS</sequence>
<dbReference type="PANTHER" id="PTHR24232">
    <property type="entry name" value="G-PROTEIN COUPLED RECEPTOR"/>
    <property type="match status" value="1"/>
</dbReference>
<evidence type="ECO:0000256" key="10">
    <source>
        <dbReference type="ARBA" id="ARBA00023224"/>
    </source>
</evidence>
<keyword evidence="5" id="KW-0297">G-protein coupled receptor</keyword>
<dbReference type="FunFam" id="1.20.1070.10:FF:000040">
    <property type="entry name" value="Coagulation factor 2 (thrombin) receptor"/>
    <property type="match status" value="1"/>
</dbReference>
<evidence type="ECO:0000313" key="16">
    <source>
        <dbReference type="RefSeq" id="XP_026067167.1"/>
    </source>
</evidence>
<evidence type="ECO:0000313" key="15">
    <source>
        <dbReference type="Proteomes" id="UP000515129"/>
    </source>
</evidence>
<evidence type="ECO:0000256" key="4">
    <source>
        <dbReference type="ARBA" id="ARBA00022989"/>
    </source>
</evidence>
<name>A0A6P6K7W8_CARAU</name>
<evidence type="ECO:0000256" key="5">
    <source>
        <dbReference type="ARBA" id="ARBA00023040"/>
    </source>
</evidence>
<keyword evidence="2" id="KW-1003">Cell membrane</keyword>
<dbReference type="GO" id="GO:0007596">
    <property type="term" value="P:blood coagulation"/>
    <property type="evidence" value="ECO:0007669"/>
    <property type="project" value="InterPro"/>
</dbReference>
<feature type="transmembrane region" description="Helical" evidence="12">
    <location>
        <begin position="283"/>
        <end position="310"/>
    </location>
</feature>
<keyword evidence="4 12" id="KW-1133">Transmembrane helix</keyword>
<evidence type="ECO:0000256" key="2">
    <source>
        <dbReference type="ARBA" id="ARBA00022475"/>
    </source>
</evidence>
<evidence type="ECO:0000256" key="8">
    <source>
        <dbReference type="ARBA" id="ARBA00023170"/>
    </source>
</evidence>
<feature type="transmembrane region" description="Helical" evidence="12">
    <location>
        <begin position="248"/>
        <end position="271"/>
    </location>
</feature>
<proteinExistence type="predicted"/>
<dbReference type="Gene3D" id="1.20.1070.10">
    <property type="entry name" value="Rhodopsin 7-helix transmembrane proteins"/>
    <property type="match status" value="1"/>
</dbReference>
<keyword evidence="9" id="KW-0325">Glycoprotein</keyword>
<dbReference type="PANTHER" id="PTHR24232:SF0">
    <property type="entry name" value="PROTEINASE-ACTIVATED RECEPTOR 3"/>
    <property type="match status" value="1"/>
</dbReference>
<dbReference type="InterPro" id="IPR017452">
    <property type="entry name" value="GPCR_Rhodpsn_7TM"/>
</dbReference>
<keyword evidence="8 16" id="KW-0675">Receptor</keyword>
<keyword evidence="15" id="KW-1185">Reference proteome</keyword>
<feature type="transmembrane region" description="Helical" evidence="12">
    <location>
        <begin position="114"/>
        <end position="132"/>
    </location>
</feature>
<comment type="subcellular location">
    <subcellularLocation>
        <location evidence="1">Cell membrane</location>
        <topology evidence="1">Multi-pass membrane protein</topology>
    </subcellularLocation>
</comment>
<keyword evidence="7 11" id="KW-1015">Disulfide bond</keyword>
<evidence type="ECO:0000256" key="9">
    <source>
        <dbReference type="ARBA" id="ARBA00023180"/>
    </source>
</evidence>
<dbReference type="KEGG" id="caua:113049222"/>
<dbReference type="PROSITE" id="PS50262">
    <property type="entry name" value="G_PROTEIN_RECEP_F1_2"/>
    <property type="match status" value="1"/>
</dbReference>
<evidence type="ECO:0000259" key="14">
    <source>
        <dbReference type="PROSITE" id="PS50262"/>
    </source>
</evidence>
<feature type="chain" id="PRO_5028282960" evidence="13">
    <location>
        <begin position="28"/>
        <end position="369"/>
    </location>
</feature>
<dbReference type="InterPro" id="IPR000276">
    <property type="entry name" value="GPCR_Rhodpsn"/>
</dbReference>
<dbReference type="PRINTS" id="PR00237">
    <property type="entry name" value="GPCRRHODOPSN"/>
</dbReference>
<evidence type="ECO:0000256" key="13">
    <source>
        <dbReference type="SAM" id="SignalP"/>
    </source>
</evidence>
<dbReference type="GO" id="GO:0015057">
    <property type="term" value="F:thrombin-activated receptor activity"/>
    <property type="evidence" value="ECO:0007669"/>
    <property type="project" value="InterPro"/>
</dbReference>
<feature type="disulfide bond" evidence="11">
    <location>
        <begin position="150"/>
        <end position="229"/>
    </location>
</feature>
<feature type="signal peptide" evidence="13">
    <location>
        <begin position="1"/>
        <end position="27"/>
    </location>
</feature>
<keyword evidence="10" id="KW-0807">Transducer</keyword>
<dbReference type="Proteomes" id="UP000515129">
    <property type="component" value="Chromosome 30"/>
</dbReference>
<accession>A0A6P6K7W8</accession>
<evidence type="ECO:0000256" key="3">
    <source>
        <dbReference type="ARBA" id="ARBA00022692"/>
    </source>
</evidence>
<reference evidence="16" key="1">
    <citation type="submission" date="2025-08" db="UniProtKB">
        <authorList>
            <consortium name="RefSeq"/>
        </authorList>
    </citation>
    <scope>IDENTIFICATION</scope>
    <source>
        <strain evidence="16">Wakin</strain>
        <tissue evidence="16">Muscle</tissue>
    </source>
</reference>
<organism evidence="15 16">
    <name type="scientific">Carassius auratus</name>
    <name type="common">Goldfish</name>
    <dbReference type="NCBI Taxonomy" id="7957"/>
    <lineage>
        <taxon>Eukaryota</taxon>
        <taxon>Metazoa</taxon>
        <taxon>Chordata</taxon>
        <taxon>Craniata</taxon>
        <taxon>Vertebrata</taxon>
        <taxon>Euteleostomi</taxon>
        <taxon>Actinopterygii</taxon>
        <taxon>Neopterygii</taxon>
        <taxon>Teleostei</taxon>
        <taxon>Ostariophysi</taxon>
        <taxon>Cypriniformes</taxon>
        <taxon>Cyprinidae</taxon>
        <taxon>Cyprininae</taxon>
        <taxon>Carassius</taxon>
    </lineage>
</organism>
<dbReference type="InterPro" id="IPR003912">
    <property type="entry name" value="Protea_act_rcpt"/>
</dbReference>
<protein>
    <submittedName>
        <fullName evidence="16">Proteinase-activated receptor 3</fullName>
    </submittedName>
</protein>
<evidence type="ECO:0000256" key="7">
    <source>
        <dbReference type="ARBA" id="ARBA00023157"/>
    </source>
</evidence>
<feature type="transmembrane region" description="Helical" evidence="12">
    <location>
        <begin position="80"/>
        <end position="102"/>
    </location>
</feature>
<dbReference type="PRINTS" id="PR01428">
    <property type="entry name" value="PROTEASEAR"/>
</dbReference>
<feature type="transmembrane region" description="Helical" evidence="12">
    <location>
        <begin position="152"/>
        <end position="171"/>
    </location>
</feature>
<dbReference type="GO" id="GO:0035025">
    <property type="term" value="P:positive regulation of Rho protein signal transduction"/>
    <property type="evidence" value="ECO:0007669"/>
    <property type="project" value="TreeGrafter"/>
</dbReference>
<evidence type="ECO:0000256" key="12">
    <source>
        <dbReference type="SAM" id="Phobius"/>
    </source>
</evidence>
<dbReference type="RefSeq" id="XP_026067167.1">
    <property type="nucleotide sequence ID" value="XM_026211382.1"/>
</dbReference>
<evidence type="ECO:0000256" key="11">
    <source>
        <dbReference type="PIRSR" id="PIRSR603912-52"/>
    </source>
</evidence>
<keyword evidence="3 12" id="KW-0812">Transmembrane</keyword>
<dbReference type="SUPFAM" id="SSF81321">
    <property type="entry name" value="Family A G protein-coupled receptor-like"/>
    <property type="match status" value="1"/>
</dbReference>
<keyword evidence="13" id="KW-0732">Signal</keyword>
<evidence type="ECO:0000256" key="6">
    <source>
        <dbReference type="ARBA" id="ARBA00023136"/>
    </source>
</evidence>
<feature type="transmembrane region" description="Helical" evidence="12">
    <location>
        <begin position="192"/>
        <end position="210"/>
    </location>
</feature>
<keyword evidence="6 12" id="KW-0472">Membrane</keyword>
<evidence type="ECO:0000256" key="1">
    <source>
        <dbReference type="ARBA" id="ARBA00004651"/>
    </source>
</evidence>
<dbReference type="AlphaFoldDB" id="A0A6P6K7W8"/>
<feature type="transmembrane region" description="Helical" evidence="12">
    <location>
        <begin position="322"/>
        <end position="345"/>
    </location>
</feature>